<dbReference type="SUPFAM" id="SSF47807">
    <property type="entry name" value="5' to 3' exonuclease, C-terminal subdomain"/>
    <property type="match status" value="1"/>
</dbReference>
<keyword evidence="4 12" id="KW-0255">Endonuclease</keyword>
<sequence length="338" mass="37677">MGVDLGEIVVRSPTTLKEHSGQTVSVDAYNIIYQFLSSIRGPNGEPLRDSQGRVTSHLSGLFYRTVNLLESGIRPVFVFDGRPFELKARTLEERAMVKARDLEAYQEAVEAGDAERARSLASRINYITDEIVQESKALLGLMGLPVVQAPSEGEAQASYMSRAGLVYGVISQDYDCLLFGARRVLRNFTVSGRRRVPGKNVYQNVSPEVASLEETLRQNGITYEQLVDIGIMVGTDFNSGLSRVGAKTALKLVKKYGDITRVLEARGEVIENLDRIRSFFLDPPHVDTEIRFGRPDREGILRFLCGEHDFSRERVEPYLDTIEAGLSRGSQSSLDTFF</sequence>
<feature type="binding site" evidence="12">
    <location>
        <position position="236"/>
    </location>
    <ligand>
        <name>Mg(2+)</name>
        <dbReference type="ChEBI" id="CHEBI:18420"/>
        <label>2</label>
    </ligand>
</feature>
<dbReference type="Pfam" id="PF00752">
    <property type="entry name" value="XPG_N"/>
    <property type="match status" value="1"/>
</dbReference>
<evidence type="ECO:0000256" key="6">
    <source>
        <dbReference type="ARBA" id="ARBA00022801"/>
    </source>
</evidence>
<dbReference type="GO" id="GO:0017108">
    <property type="term" value="F:5'-flap endonuclease activity"/>
    <property type="evidence" value="ECO:0007669"/>
    <property type="project" value="UniProtKB-UniRule"/>
</dbReference>
<protein>
    <recommendedName>
        <fullName evidence="12">Flap endonuclease 1</fullName>
        <shortName evidence="12">FEN-1</shortName>
        <ecNumber evidence="12">3.1.-.-</ecNumber>
    </recommendedName>
    <alternativeName>
        <fullName evidence="12">Flap structure-specific endonuclease 1</fullName>
    </alternativeName>
</protein>
<dbReference type="InterPro" id="IPR006085">
    <property type="entry name" value="XPG_DNA_repair_N"/>
</dbReference>
<evidence type="ECO:0000313" key="15">
    <source>
        <dbReference type="EMBL" id="GGM76085.1"/>
    </source>
</evidence>
<dbReference type="GO" id="GO:0003677">
    <property type="term" value="F:DNA binding"/>
    <property type="evidence" value="ECO:0007669"/>
    <property type="project" value="UniProtKB-UniRule"/>
</dbReference>
<evidence type="ECO:0000256" key="3">
    <source>
        <dbReference type="ARBA" id="ARBA00022723"/>
    </source>
</evidence>
<dbReference type="InterPro" id="IPR036279">
    <property type="entry name" value="5-3_exonuclease_C_sf"/>
</dbReference>
<evidence type="ECO:0000256" key="12">
    <source>
        <dbReference type="HAMAP-Rule" id="MF_00614"/>
    </source>
</evidence>
<dbReference type="PRINTS" id="PR00853">
    <property type="entry name" value="XPGRADSUPER"/>
</dbReference>
<feature type="domain" description="XPG-I" evidence="13">
    <location>
        <begin position="140"/>
        <end position="221"/>
    </location>
</feature>
<feature type="region of interest" description="Interaction with PCNA" evidence="12">
    <location>
        <begin position="330"/>
        <end position="338"/>
    </location>
</feature>
<dbReference type="PANTHER" id="PTHR11081:SF9">
    <property type="entry name" value="FLAP ENDONUCLEASE 1"/>
    <property type="match status" value="1"/>
</dbReference>
<keyword evidence="5 12" id="KW-0227">DNA damage</keyword>
<dbReference type="EMBL" id="BMNY01000002">
    <property type="protein sequence ID" value="GGM76085.1"/>
    <property type="molecule type" value="Genomic_DNA"/>
</dbReference>
<dbReference type="NCBIfam" id="TIGR03674">
    <property type="entry name" value="fen_arch"/>
    <property type="match status" value="1"/>
</dbReference>
<feature type="binding site" evidence="12">
    <location>
        <position position="27"/>
    </location>
    <ligand>
        <name>Mg(2+)</name>
        <dbReference type="ChEBI" id="CHEBI:18420"/>
        <label>1</label>
    </ligand>
</feature>
<comment type="caution">
    <text evidence="15">The sequence shown here is derived from an EMBL/GenBank/DDBJ whole genome shotgun (WGS) entry which is preliminary data.</text>
</comment>
<feature type="region of interest" description="N-domain" evidence="12">
    <location>
        <begin position="1"/>
        <end position="98"/>
    </location>
</feature>
<dbReference type="PROSITE" id="PS00841">
    <property type="entry name" value="XPG_1"/>
    <property type="match status" value="1"/>
</dbReference>
<dbReference type="CDD" id="cd09867">
    <property type="entry name" value="PIN_FEN1"/>
    <property type="match status" value="1"/>
</dbReference>
<feature type="binding site" evidence="12">
    <location>
        <position position="152"/>
    </location>
    <ligand>
        <name>Mg(2+)</name>
        <dbReference type="ChEBI" id="CHEBI:18420"/>
        <label>1</label>
    </ligand>
</feature>
<feature type="binding site" evidence="12">
    <location>
        <position position="173"/>
    </location>
    <ligand>
        <name>Mg(2+)</name>
        <dbReference type="ChEBI" id="CHEBI:18420"/>
        <label>2</label>
    </ligand>
</feature>
<dbReference type="HAMAP" id="MF_00614">
    <property type="entry name" value="Fen"/>
    <property type="match status" value="1"/>
</dbReference>
<dbReference type="GO" id="GO:0008409">
    <property type="term" value="F:5'-3' exonuclease activity"/>
    <property type="evidence" value="ECO:0007669"/>
    <property type="project" value="UniProtKB-UniRule"/>
</dbReference>
<dbReference type="InterPro" id="IPR006086">
    <property type="entry name" value="XPG-I_dom"/>
</dbReference>
<organism evidence="15 16">
    <name type="scientific">Thermogymnomonas acidicola</name>
    <dbReference type="NCBI Taxonomy" id="399579"/>
    <lineage>
        <taxon>Archaea</taxon>
        <taxon>Methanobacteriati</taxon>
        <taxon>Thermoplasmatota</taxon>
        <taxon>Thermoplasmata</taxon>
        <taxon>Thermoplasmatales</taxon>
        <taxon>Thermogymnomonas</taxon>
    </lineage>
</organism>
<feature type="binding site" evidence="12">
    <location>
        <position position="80"/>
    </location>
    <ligand>
        <name>Mg(2+)</name>
        <dbReference type="ChEBI" id="CHEBI:18420"/>
        <label>1</label>
    </ligand>
</feature>
<comment type="caution">
    <text evidence="12">Lacks conserved residue(s) required for the propagation of feature annotation.</text>
</comment>
<evidence type="ECO:0000256" key="4">
    <source>
        <dbReference type="ARBA" id="ARBA00022759"/>
    </source>
</evidence>
<comment type="function">
    <text evidence="10">Structure-specific nuclease with 5'-flap endonuclease and 5'-3' exonuclease activities involved in DNA replication and repair. During DNA replication, cleaves the 5'-overhanging flap structure that is generated by displacement synthesis when DNA polymerase encounters the 5'-end of a downstream Okazaki fragment. Binds the unpaired 3'-DNA end and kinks the DNA to facilitate 5' cleavage specificity. Cleaves one nucleotide into the double-stranded DNA from the junction in flap DNA, leaving a nick for ligation. Also involved in the base excision repair (BER) pathway. Acts as a genome stabilization factor that prevents flaps from equilibrating into structures that lead to duplications and deletions. Also possesses 5'-3' exonuclease activity on nicked or gapped double-stranded DNA.</text>
</comment>
<evidence type="ECO:0000256" key="5">
    <source>
        <dbReference type="ARBA" id="ARBA00022763"/>
    </source>
</evidence>
<reference evidence="15" key="1">
    <citation type="journal article" date="2014" name="Int. J. Syst. Evol. Microbiol.">
        <title>Complete genome sequence of Corynebacterium casei LMG S-19264T (=DSM 44701T), isolated from a smear-ripened cheese.</title>
        <authorList>
            <consortium name="US DOE Joint Genome Institute (JGI-PGF)"/>
            <person name="Walter F."/>
            <person name="Albersmeier A."/>
            <person name="Kalinowski J."/>
            <person name="Ruckert C."/>
        </authorList>
    </citation>
    <scope>NUCLEOTIDE SEQUENCE</scope>
    <source>
        <strain evidence="15">JCM 13583</strain>
    </source>
</reference>
<dbReference type="InterPro" id="IPR029060">
    <property type="entry name" value="PIN-like_dom_sf"/>
</dbReference>
<feature type="domain" description="XPG N-terminal" evidence="14">
    <location>
        <begin position="1"/>
        <end position="101"/>
    </location>
</feature>
<dbReference type="Gene3D" id="3.40.50.1010">
    <property type="entry name" value="5'-nuclease"/>
    <property type="match status" value="1"/>
</dbReference>
<dbReference type="AlphaFoldDB" id="A0AA37F9T5"/>
<dbReference type="InterPro" id="IPR019973">
    <property type="entry name" value="Flap_endonuc_arc"/>
</dbReference>
<accession>A0AA37F9T5</accession>
<dbReference type="Gene3D" id="1.10.150.20">
    <property type="entry name" value="5' to 3' exonuclease, C-terminal subdomain"/>
    <property type="match status" value="1"/>
</dbReference>
<comment type="cofactor">
    <cofactor evidence="12">
        <name>Mg(2+)</name>
        <dbReference type="ChEBI" id="CHEBI:18420"/>
    </cofactor>
    <text evidence="12">Binds 2 magnesium ions per subunit. They probably participate in the reaction catalyzed by the enzyme. May bind an additional third magnesium ion after substrate binding.</text>
</comment>
<keyword evidence="3 12" id="KW-0479">Metal-binding</keyword>
<evidence type="ECO:0000256" key="11">
    <source>
        <dbReference type="ARBA" id="ARBA00065981"/>
    </source>
</evidence>
<keyword evidence="9 12" id="KW-0234">DNA repair</keyword>
<evidence type="ECO:0000256" key="9">
    <source>
        <dbReference type="ARBA" id="ARBA00023204"/>
    </source>
</evidence>
<dbReference type="InterPro" id="IPR006084">
    <property type="entry name" value="XPG/Rad2"/>
</dbReference>
<evidence type="ECO:0000256" key="2">
    <source>
        <dbReference type="ARBA" id="ARBA00022722"/>
    </source>
</evidence>
<keyword evidence="7 12" id="KW-0269">Exonuclease</keyword>
<keyword evidence="2 12" id="KW-0540">Nuclease</keyword>
<dbReference type="SMART" id="SM00484">
    <property type="entry name" value="XPGI"/>
    <property type="match status" value="1"/>
</dbReference>
<comment type="function">
    <text evidence="12">Structure-specific nuclease with 5'-flap endonuclease and 5'-3' exonuclease activities involved in DNA replication and repair. During DNA replication, cleaves the 5'-overhanging flap structure that is generated by displacement synthesis when DNA polymerase encounters the 5'-end of a downstream Okazaki fragment. Binds the unpaired 3'-DNA end and kinks the DNA to facilitate 5' cleavage specificity. Cleaves one nucleotide into the double-stranded DNA from the junction in flap DNA, leaving a nick for ligation. Also involved in the base excision repair (BER) pathway. Acts as a genome stabilization factor that prevents flaps from equilibrating into structurs that lead to duplications and deletions. Also possesses 5'-3' exonuclease activity on nicked or gapped double-stranded DNA.</text>
</comment>
<dbReference type="Proteomes" id="UP000632195">
    <property type="component" value="Unassembled WGS sequence"/>
</dbReference>
<evidence type="ECO:0000259" key="14">
    <source>
        <dbReference type="SMART" id="SM00485"/>
    </source>
</evidence>
<dbReference type="InterPro" id="IPR008918">
    <property type="entry name" value="HhH2"/>
</dbReference>
<comment type="similarity">
    <text evidence="12">Belongs to the XPG/RAD2 endonuclease family. FEN1 subfamily.</text>
</comment>
<keyword evidence="6 12" id="KW-0378">Hydrolase</keyword>
<gene>
    <name evidence="12" type="primary">fen</name>
    <name evidence="15" type="ORF">GCM10007108_12560</name>
</gene>
<evidence type="ECO:0000256" key="8">
    <source>
        <dbReference type="ARBA" id="ARBA00022842"/>
    </source>
</evidence>
<feature type="binding site" evidence="12">
    <location>
        <position position="154"/>
    </location>
    <ligand>
        <name>Mg(2+)</name>
        <dbReference type="ChEBI" id="CHEBI:18420"/>
        <label>1</label>
    </ligand>
</feature>
<reference evidence="15" key="2">
    <citation type="submission" date="2022-09" db="EMBL/GenBank/DDBJ databases">
        <authorList>
            <person name="Sun Q."/>
            <person name="Ohkuma M."/>
        </authorList>
    </citation>
    <scope>NUCLEOTIDE SEQUENCE</scope>
    <source>
        <strain evidence="15">JCM 13583</strain>
    </source>
</reference>
<dbReference type="Pfam" id="PF00867">
    <property type="entry name" value="XPG_I"/>
    <property type="match status" value="1"/>
</dbReference>
<dbReference type="GO" id="GO:0006281">
    <property type="term" value="P:DNA repair"/>
    <property type="evidence" value="ECO:0007669"/>
    <property type="project" value="UniProtKB-UniRule"/>
</dbReference>
<dbReference type="GO" id="GO:0043137">
    <property type="term" value="P:DNA replication, removal of RNA primer"/>
    <property type="evidence" value="ECO:0007669"/>
    <property type="project" value="UniProtKB-UniRule"/>
</dbReference>
<dbReference type="PANTHER" id="PTHR11081">
    <property type="entry name" value="FLAP ENDONUCLEASE FAMILY MEMBER"/>
    <property type="match status" value="1"/>
</dbReference>
<evidence type="ECO:0000313" key="16">
    <source>
        <dbReference type="Proteomes" id="UP000632195"/>
    </source>
</evidence>
<keyword evidence="1 12" id="KW-0235">DNA replication</keyword>
<dbReference type="SUPFAM" id="SSF88723">
    <property type="entry name" value="PIN domain-like"/>
    <property type="match status" value="1"/>
</dbReference>
<dbReference type="InterPro" id="IPR023426">
    <property type="entry name" value="Flap_endonuc"/>
</dbReference>
<dbReference type="SMART" id="SM00279">
    <property type="entry name" value="HhH2"/>
    <property type="match status" value="1"/>
</dbReference>
<dbReference type="SMART" id="SM00485">
    <property type="entry name" value="XPGN"/>
    <property type="match status" value="1"/>
</dbReference>
<comment type="subunit">
    <text evidence="11 12">Interacts with PCNA. PCNA stimulates the nuclease activity without altering cleavage specificity.</text>
</comment>
<dbReference type="FunFam" id="3.40.50.1010:FF:000016">
    <property type="entry name" value="Flap endonuclease 1"/>
    <property type="match status" value="1"/>
</dbReference>
<keyword evidence="16" id="KW-1185">Reference proteome</keyword>
<dbReference type="RefSeq" id="WP_188681387.1">
    <property type="nucleotide sequence ID" value="NZ_BMNY01000002.1"/>
</dbReference>
<evidence type="ECO:0000259" key="13">
    <source>
        <dbReference type="SMART" id="SM00484"/>
    </source>
</evidence>
<dbReference type="CDD" id="cd09903">
    <property type="entry name" value="H3TH_FEN1-Arc"/>
    <property type="match status" value="1"/>
</dbReference>
<dbReference type="GO" id="GO:0000287">
    <property type="term" value="F:magnesium ion binding"/>
    <property type="evidence" value="ECO:0007669"/>
    <property type="project" value="UniProtKB-UniRule"/>
</dbReference>
<proteinExistence type="inferred from homology"/>
<keyword evidence="8 12" id="KW-0460">Magnesium</keyword>
<dbReference type="EC" id="3.1.-.-" evidence="12"/>
<name>A0AA37F9T5_9ARCH</name>
<feature type="binding site" evidence="12">
    <location>
        <position position="175"/>
    </location>
    <ligand>
        <name>Mg(2+)</name>
        <dbReference type="ChEBI" id="CHEBI:18420"/>
        <label>2</label>
    </ligand>
</feature>
<dbReference type="InterPro" id="IPR019974">
    <property type="entry name" value="XPG_CS"/>
</dbReference>
<evidence type="ECO:0000256" key="10">
    <source>
        <dbReference type="ARBA" id="ARBA00024702"/>
    </source>
</evidence>
<evidence type="ECO:0000256" key="7">
    <source>
        <dbReference type="ARBA" id="ARBA00022839"/>
    </source>
</evidence>
<evidence type="ECO:0000256" key="1">
    <source>
        <dbReference type="ARBA" id="ARBA00022705"/>
    </source>
</evidence>